<keyword evidence="1" id="KW-0812">Transmembrane</keyword>
<accession>F2NA23</accession>
<keyword evidence="4" id="KW-1185">Reference proteome</keyword>
<dbReference type="Proteomes" id="UP000006851">
    <property type="component" value="Chromosome"/>
</dbReference>
<dbReference type="OrthoDB" id="3185912at2"/>
<feature type="transmembrane region" description="Helical" evidence="1">
    <location>
        <begin position="139"/>
        <end position="162"/>
    </location>
</feature>
<feature type="domain" description="Zinc-ribbon" evidence="2">
    <location>
        <begin position="3"/>
        <end position="23"/>
    </location>
</feature>
<dbReference type="KEGG" id="cgo:Corgl_0295"/>
<evidence type="ECO:0000313" key="3">
    <source>
        <dbReference type="EMBL" id="AEB06417.1"/>
    </source>
</evidence>
<keyword evidence="1" id="KW-1133">Transmembrane helix</keyword>
<evidence type="ECO:0000313" key="4">
    <source>
        <dbReference type="Proteomes" id="UP000006851"/>
    </source>
</evidence>
<dbReference type="EMBL" id="CP002628">
    <property type="protein sequence ID" value="AEB06417.1"/>
    <property type="molecule type" value="Genomic_DNA"/>
</dbReference>
<evidence type="ECO:0000256" key="1">
    <source>
        <dbReference type="SAM" id="Phobius"/>
    </source>
</evidence>
<keyword evidence="1" id="KW-0472">Membrane</keyword>
<dbReference type="AlphaFoldDB" id="F2NA23"/>
<name>F2NA23_CORGP</name>
<dbReference type="Pfam" id="PF13240">
    <property type="entry name" value="Zn_Ribbon_1"/>
    <property type="match status" value="1"/>
</dbReference>
<protein>
    <recommendedName>
        <fullName evidence="2">Zinc-ribbon domain-containing protein</fullName>
    </recommendedName>
</protein>
<dbReference type="RefSeq" id="WP_013708160.1">
    <property type="nucleotide sequence ID" value="NC_015389.1"/>
</dbReference>
<gene>
    <name evidence="3" type="ordered locus">Corgl_0295</name>
</gene>
<feature type="transmembrane region" description="Helical" evidence="1">
    <location>
        <begin position="95"/>
        <end position="127"/>
    </location>
</feature>
<sequence>MICKACGAQNQDDVRFCAHCGAQMNGDDTGQQQPDQVQPAASATRVTVDQAAAPTCYGQATQQGQYQNYPQGPQTTINVQTSAAATTNSLGTAGFVLSLIALFLSWIPVIGWVLWLLGAVLSVIGIFKIPRGLAIAGTVISFIDIIFLLMIIGSCTAMSGLVR</sequence>
<dbReference type="HOGENOM" id="CLU_1624359_0_0_11"/>
<proteinExistence type="predicted"/>
<evidence type="ECO:0000259" key="2">
    <source>
        <dbReference type="Pfam" id="PF13240"/>
    </source>
</evidence>
<dbReference type="InterPro" id="IPR026870">
    <property type="entry name" value="Zinc_ribbon_dom"/>
</dbReference>
<organism evidence="3 4">
    <name type="scientific">Coriobacterium glomerans (strain ATCC 49209 / DSM 20642 / JCM 10262 / PW2)</name>
    <dbReference type="NCBI Taxonomy" id="700015"/>
    <lineage>
        <taxon>Bacteria</taxon>
        <taxon>Bacillati</taxon>
        <taxon>Actinomycetota</taxon>
        <taxon>Coriobacteriia</taxon>
        <taxon>Coriobacteriales</taxon>
        <taxon>Coriobacteriaceae</taxon>
        <taxon>Coriobacterium</taxon>
    </lineage>
</organism>
<dbReference type="eggNOG" id="COG3170">
    <property type="taxonomic scope" value="Bacteria"/>
</dbReference>
<reference evidence="4" key="1">
    <citation type="journal article" date="2013" name="Stand. Genomic Sci.">
        <title>Complete genome sequence of Coriobacterium glomerans type strain (PW2(T)) from the midgut of Pyrrhocoris apterus L. (red soldier bug).</title>
        <authorList>
            <person name="Stackebrandt E."/>
            <person name="Zeytun A."/>
            <person name="Lapidus A."/>
            <person name="Nolan M."/>
            <person name="Lucas S."/>
            <person name="Hammon N."/>
            <person name="Deshpande S."/>
            <person name="Cheng J.F."/>
            <person name="Tapia R."/>
            <person name="Goodwin L.A."/>
            <person name="Pitluck S."/>
            <person name="Liolios K."/>
            <person name="Pagani I."/>
            <person name="Ivanova N."/>
            <person name="Mavromatis K."/>
            <person name="Mikhailova N."/>
            <person name="Huntemann M."/>
            <person name="Pati A."/>
            <person name="Chen A."/>
            <person name="Palaniappan K."/>
            <person name="Chang Y.J."/>
            <person name="Land M."/>
            <person name="Hauser L."/>
            <person name="Rohde M."/>
            <person name="Pukall R."/>
            <person name="Goker M."/>
            <person name="Detter J.C."/>
            <person name="Woyke T."/>
            <person name="Bristow J."/>
            <person name="Eisen J.A."/>
            <person name="Markowitz V."/>
            <person name="Hugenholtz P."/>
            <person name="Kyrpides N.C."/>
            <person name="Klenk H.P."/>
        </authorList>
    </citation>
    <scope>NUCLEOTIDE SEQUENCE</scope>
    <source>
        <strain evidence="4">ATCC 49209 / DSM 20642 / JCM 10262 / PW2</strain>
    </source>
</reference>